<protein>
    <recommendedName>
        <fullName evidence="2">Formin-like protein</fullName>
    </recommendedName>
</protein>
<dbReference type="EMBL" id="NKXS01001543">
    <property type="protein sequence ID" value="PIN18046.1"/>
    <property type="molecule type" value="Genomic_DNA"/>
</dbReference>
<evidence type="ECO:0000256" key="5">
    <source>
        <dbReference type="SAM" id="Phobius"/>
    </source>
</evidence>
<dbReference type="Pfam" id="PF02181">
    <property type="entry name" value="FH2"/>
    <property type="match status" value="1"/>
</dbReference>
<dbReference type="SMART" id="SM00498">
    <property type="entry name" value="FH2"/>
    <property type="match status" value="1"/>
</dbReference>
<evidence type="ECO:0000259" key="7">
    <source>
        <dbReference type="PROSITE" id="PS51444"/>
    </source>
</evidence>
<accession>A0A2G9HKI4</accession>
<evidence type="ECO:0000256" key="2">
    <source>
        <dbReference type="RuleBase" id="RU361260"/>
    </source>
</evidence>
<keyword evidence="5" id="KW-0472">Membrane</keyword>
<keyword evidence="3" id="KW-0175">Coiled coil</keyword>
<comment type="caution">
    <text evidence="8">The sequence shown here is derived from an EMBL/GenBank/DDBJ whole genome shotgun (WGS) entry which is preliminary data.</text>
</comment>
<feature type="region of interest" description="Disordered" evidence="4">
    <location>
        <begin position="185"/>
        <end position="222"/>
    </location>
</feature>
<dbReference type="InterPro" id="IPR027643">
    <property type="entry name" value="Formin-like_plant"/>
</dbReference>
<dbReference type="AlphaFoldDB" id="A0A2G9HKI4"/>
<dbReference type="Gene3D" id="1.20.58.2220">
    <property type="entry name" value="Formin, FH2 domain"/>
    <property type="match status" value="1"/>
</dbReference>
<dbReference type="Proteomes" id="UP000231279">
    <property type="component" value="Unassembled WGS sequence"/>
</dbReference>
<dbReference type="STRING" id="429701.A0A2G9HKI4"/>
<evidence type="ECO:0000256" key="6">
    <source>
        <dbReference type="SAM" id="SignalP"/>
    </source>
</evidence>
<feature type="region of interest" description="Disordered" evidence="4">
    <location>
        <begin position="34"/>
        <end position="84"/>
    </location>
</feature>
<keyword evidence="5" id="KW-1133">Transmembrane helix</keyword>
<dbReference type="InterPro" id="IPR015425">
    <property type="entry name" value="FH2_Formin"/>
</dbReference>
<feature type="transmembrane region" description="Helical" evidence="5">
    <location>
        <begin position="85"/>
        <end position="109"/>
    </location>
</feature>
<dbReference type="PROSITE" id="PS51444">
    <property type="entry name" value="FH2"/>
    <property type="match status" value="1"/>
</dbReference>
<dbReference type="GO" id="GO:0051015">
    <property type="term" value="F:actin filament binding"/>
    <property type="evidence" value="ECO:0007669"/>
    <property type="project" value="InterPro"/>
</dbReference>
<dbReference type="OrthoDB" id="1668162at2759"/>
<feature type="coiled-coil region" evidence="3">
    <location>
        <begin position="547"/>
        <end position="574"/>
    </location>
</feature>
<sequence length="839" mass="90863">MAANFQPTTATFLSALILLIIISNVPQSFSQSNSPQNIQTFYPFSPPPPSPPEVILPPPPPVNDPPALPPPTTTTPPSKSSTRSAVGRAIGVTAATTLVLSGLLFFFLLRRSRRKRETNSIPATATHGGTDSPVSQNDNFMRFNGNLKGVIVDENGLDVLYWRNLEEGENRNSFKKQYYKNLKDEEKEEEKRVVSNRERRSKPPVQEAPLLRGKSSTSQSPIWDEKDQDHMIKKLPSLSNGIALKAVEKQDTSVLPAAPPAVVGAVPTVKMAASPPPPPPPPLAVGAVPMAKKAAAPPPPPPPPLAVGAVPMAKMAAAPPPPPPPLAVGAVPMAKMAAAPPPPPPPLAAPPRPSPNKGPVPPLPLPPGGPSKRSSSLGEGGSSKENGPVKLKPLHWDKVNPNVEHSVVWDKIDKGSFKFDGDLMEALFGYVATNRKSPQRDTRSRPQTAEKSQIFILDMRKSQNIAIVLKSLGISRNAIIDALVEGHGLNADTIEKLTRIAPTGEEASQILTFDGDPTKLADAESFLYHLLEAVPSAFSRFNAMLFRSNYDSEVSQIKESLQSLESACKELRTRGLFLKLLEAILKAGNRLNAGTSRGNAQAFNLTALRKLSDVKSSDGKTTLLQFVVQEVVRAEGKRCVLNRNRSLSRTNSQSSDQSVSTDDSEREYMMLGLPVIGGLSAEFSNVKKVADLDYDLLIKTISALESQVHELRKEVAKYGPDEGFAREMNGFLDTAELEIKILKDEQVRVLELVKKTTDYYQAGSLKDKGGNPLQLFIIVRDFLGMVDQVCVDIARNLQKRKSGSSTGSLSSPRVFRFPKLPPNFMSSSSSESDNDPEVG</sequence>
<evidence type="ECO:0000313" key="8">
    <source>
        <dbReference type="EMBL" id="PIN18046.1"/>
    </source>
</evidence>
<feature type="signal peptide" evidence="6">
    <location>
        <begin position="1"/>
        <end position="30"/>
    </location>
</feature>
<feature type="region of interest" description="Disordered" evidence="4">
    <location>
        <begin position="118"/>
        <end position="137"/>
    </location>
</feature>
<name>A0A2G9HKI4_9LAMI</name>
<keyword evidence="5" id="KW-0812">Transmembrane</keyword>
<feature type="region of interest" description="Disordered" evidence="4">
    <location>
        <begin position="801"/>
        <end position="839"/>
    </location>
</feature>
<dbReference type="InterPro" id="IPR042201">
    <property type="entry name" value="FH2_Formin_sf"/>
</dbReference>
<feature type="chain" id="PRO_5013923668" description="Formin-like protein" evidence="6">
    <location>
        <begin position="31"/>
        <end position="839"/>
    </location>
</feature>
<evidence type="ECO:0000313" key="9">
    <source>
        <dbReference type="Proteomes" id="UP000231279"/>
    </source>
</evidence>
<evidence type="ECO:0000256" key="4">
    <source>
        <dbReference type="SAM" id="MobiDB-lite"/>
    </source>
</evidence>
<gene>
    <name evidence="8" type="ORF">CDL12_09302</name>
</gene>
<evidence type="ECO:0000256" key="3">
    <source>
        <dbReference type="SAM" id="Coils"/>
    </source>
</evidence>
<feature type="compositionally biased region" description="Basic and acidic residues" evidence="4">
    <location>
        <begin position="185"/>
        <end position="198"/>
    </location>
</feature>
<dbReference type="PANTHER" id="PTHR23213:SF354">
    <property type="entry name" value="FORMIN-LIKE PROTEIN 4"/>
    <property type="match status" value="1"/>
</dbReference>
<dbReference type="SUPFAM" id="SSF101447">
    <property type="entry name" value="Formin homology 2 domain (FH2 domain)"/>
    <property type="match status" value="1"/>
</dbReference>
<keyword evidence="6" id="KW-0732">Signal</keyword>
<feature type="domain" description="FH2" evidence="7">
    <location>
        <begin position="381"/>
        <end position="812"/>
    </location>
</feature>
<comment type="similarity">
    <text evidence="1">Belongs to the formin-like family. Class-I subfamily.</text>
</comment>
<feature type="compositionally biased region" description="Pro residues" evidence="4">
    <location>
        <begin position="44"/>
        <end position="74"/>
    </location>
</feature>
<evidence type="ECO:0000256" key="1">
    <source>
        <dbReference type="ARBA" id="ARBA00025793"/>
    </source>
</evidence>
<dbReference type="PANTHER" id="PTHR23213">
    <property type="entry name" value="FORMIN-RELATED"/>
    <property type="match status" value="1"/>
</dbReference>
<keyword evidence="9" id="KW-1185">Reference proteome</keyword>
<feature type="compositionally biased region" description="Pro residues" evidence="4">
    <location>
        <begin position="339"/>
        <end position="369"/>
    </location>
</feature>
<reference evidence="9" key="1">
    <citation type="journal article" date="2018" name="Gigascience">
        <title>Genome assembly of the Pink Ipe (Handroanthus impetiginosus, Bignoniaceae), a highly valued, ecologically keystone Neotropical timber forest tree.</title>
        <authorList>
            <person name="Silva-Junior O.B."/>
            <person name="Grattapaglia D."/>
            <person name="Novaes E."/>
            <person name="Collevatti R.G."/>
        </authorList>
    </citation>
    <scope>NUCLEOTIDE SEQUENCE [LARGE SCALE GENOMIC DNA]</scope>
    <source>
        <strain evidence="9">cv. UFG-1</strain>
    </source>
</reference>
<organism evidence="8 9">
    <name type="scientific">Handroanthus impetiginosus</name>
    <dbReference type="NCBI Taxonomy" id="429701"/>
    <lineage>
        <taxon>Eukaryota</taxon>
        <taxon>Viridiplantae</taxon>
        <taxon>Streptophyta</taxon>
        <taxon>Embryophyta</taxon>
        <taxon>Tracheophyta</taxon>
        <taxon>Spermatophyta</taxon>
        <taxon>Magnoliopsida</taxon>
        <taxon>eudicotyledons</taxon>
        <taxon>Gunneridae</taxon>
        <taxon>Pentapetalae</taxon>
        <taxon>asterids</taxon>
        <taxon>lamiids</taxon>
        <taxon>Lamiales</taxon>
        <taxon>Bignoniaceae</taxon>
        <taxon>Crescentiina</taxon>
        <taxon>Tabebuia alliance</taxon>
        <taxon>Handroanthus</taxon>
    </lineage>
</organism>
<proteinExistence type="inferred from homology"/>
<feature type="region of interest" description="Disordered" evidence="4">
    <location>
        <begin position="336"/>
        <end position="396"/>
    </location>
</feature>
<feature type="compositionally biased region" description="Polar residues" evidence="4">
    <location>
        <begin position="119"/>
        <end position="137"/>
    </location>
</feature>
<dbReference type="GO" id="GO:0045010">
    <property type="term" value="P:actin nucleation"/>
    <property type="evidence" value="ECO:0007669"/>
    <property type="project" value="InterPro"/>
</dbReference>